<dbReference type="Proteomes" id="UP000286801">
    <property type="component" value="Unassembled WGS sequence"/>
</dbReference>
<dbReference type="InterPro" id="IPR029045">
    <property type="entry name" value="ClpP/crotonase-like_dom_sf"/>
</dbReference>
<reference evidence="10 11" key="1">
    <citation type="submission" date="2018-06" db="EMBL/GenBank/DDBJ databases">
        <title>Combined omics and stable isotope probing to characterize newly discovered Mariana Back-Arc vent microbial communities.</title>
        <authorList>
            <person name="Trembath-Reichert E."/>
            <person name="Huber J.A."/>
        </authorList>
    </citation>
    <scope>NUCLEOTIDE SEQUENCE [LARGE SCALE GENOMIC DNA]</scope>
    <source>
        <strain evidence="10">MAG 63_1</strain>
    </source>
</reference>
<feature type="domain" description="NfeD integral membrane" evidence="8">
    <location>
        <begin position="254"/>
        <end position="369"/>
    </location>
</feature>
<evidence type="ECO:0000313" key="10">
    <source>
        <dbReference type="EMBL" id="RTZ80694.1"/>
    </source>
</evidence>
<dbReference type="Gene3D" id="2.40.50.140">
    <property type="entry name" value="Nucleic acid-binding proteins"/>
    <property type="match status" value="1"/>
</dbReference>
<keyword evidence="2 6" id="KW-0812">Transmembrane</keyword>
<dbReference type="CDD" id="cd07020">
    <property type="entry name" value="Clp_protease_NfeD_1"/>
    <property type="match status" value="1"/>
</dbReference>
<keyword evidence="4 6" id="KW-0472">Membrane</keyword>
<feature type="domain" description="NfeD-like C-terminal" evidence="7">
    <location>
        <begin position="387"/>
        <end position="441"/>
    </location>
</feature>
<dbReference type="FunFam" id="3.90.226.10:FF:000089">
    <property type="entry name" value="Membrane-bound serine protease"/>
    <property type="match status" value="1"/>
</dbReference>
<evidence type="ECO:0000256" key="5">
    <source>
        <dbReference type="SAM" id="MobiDB-lite"/>
    </source>
</evidence>
<protein>
    <submittedName>
        <fullName evidence="10">Nodulation protein NfeD</fullName>
    </submittedName>
</protein>
<name>A0A432GAP3_9DELT</name>
<dbReference type="Pfam" id="PF25145">
    <property type="entry name" value="NfeD1b_N"/>
    <property type="match status" value="1"/>
</dbReference>
<evidence type="ECO:0000259" key="9">
    <source>
        <dbReference type="Pfam" id="PF25145"/>
    </source>
</evidence>
<keyword evidence="3 6" id="KW-1133">Transmembrane helix</keyword>
<dbReference type="Gene3D" id="3.90.226.10">
    <property type="entry name" value="2-enoyl-CoA Hydratase, Chain A, domain 1"/>
    <property type="match status" value="1"/>
</dbReference>
<feature type="domain" description="NfeD1b N-terminal" evidence="9">
    <location>
        <begin position="33"/>
        <end position="128"/>
    </location>
</feature>
<evidence type="ECO:0000256" key="6">
    <source>
        <dbReference type="SAM" id="Phobius"/>
    </source>
</evidence>
<feature type="region of interest" description="Disordered" evidence="5">
    <location>
        <begin position="132"/>
        <end position="151"/>
    </location>
</feature>
<dbReference type="InterPro" id="IPR056739">
    <property type="entry name" value="NfeD_membrane"/>
</dbReference>
<feature type="transmembrane region" description="Helical" evidence="6">
    <location>
        <begin position="246"/>
        <end position="268"/>
    </location>
</feature>
<evidence type="ECO:0000259" key="8">
    <source>
        <dbReference type="Pfam" id="PF24961"/>
    </source>
</evidence>
<dbReference type="Pfam" id="PF01957">
    <property type="entry name" value="NfeD"/>
    <property type="match status" value="1"/>
</dbReference>
<dbReference type="AlphaFoldDB" id="A0A432GAP3"/>
<dbReference type="PANTHER" id="PTHR33507">
    <property type="entry name" value="INNER MEMBRANE PROTEIN YBBJ"/>
    <property type="match status" value="1"/>
</dbReference>
<evidence type="ECO:0000256" key="2">
    <source>
        <dbReference type="ARBA" id="ARBA00022692"/>
    </source>
</evidence>
<evidence type="ECO:0000256" key="3">
    <source>
        <dbReference type="ARBA" id="ARBA00022989"/>
    </source>
</evidence>
<dbReference type="SUPFAM" id="SSF141322">
    <property type="entry name" value="NfeD domain-like"/>
    <property type="match status" value="1"/>
</dbReference>
<dbReference type="InterPro" id="IPR002810">
    <property type="entry name" value="NfeD-like_C"/>
</dbReference>
<dbReference type="GO" id="GO:0016020">
    <property type="term" value="C:membrane"/>
    <property type="evidence" value="ECO:0007669"/>
    <property type="project" value="UniProtKB-SubCell"/>
</dbReference>
<dbReference type="InterPro" id="IPR052165">
    <property type="entry name" value="Membrane_assoc_protease"/>
</dbReference>
<proteinExistence type="predicted"/>
<dbReference type="SUPFAM" id="SSF52096">
    <property type="entry name" value="ClpP/crotonase"/>
    <property type="match status" value="1"/>
</dbReference>
<feature type="transmembrane region" description="Helical" evidence="6">
    <location>
        <begin position="299"/>
        <end position="316"/>
    </location>
</feature>
<sequence length="448" mass="47410">MLKRFLILIGILGVLWFEVPASTDSSSVILLEVKGPIGPATVDYVERSLEHAKSRKTPLLILQLDTPGGLDASMREIIQQLITSPVPVVTYVAPSGARAASAGTYILYASHIAAMAPGTNLGAATPVQLGASPVPEVPDSSEDNSSVSGSSAMERKIINDAEAYLRSLAQLRGRNVEWAVEAVREGASLSAEEALQQNVIDLIAAHVPDLLAQLDGREVQLIHEKHVLHTSGLTVKRIEPDWRNELLSLITNPNVAYVLMLIGIYGLIFEFATPGTFFPGIVGAVSLVLSLYAFQVLPISYAGLALMLFGLALLIAEAFAPSFGVLGIGGGLAFIIGSIFLMDTDAPGYGLSPVLVGVLGVANLAFFAFVLGAVFQARKRPVVSGAQTMVGSKAVALEAFEVEGQVRTKGEIWQARSPVPVEAEQALKITGTDGLVLLVKPLNSKEEI</sequence>
<evidence type="ECO:0000256" key="4">
    <source>
        <dbReference type="ARBA" id="ARBA00023136"/>
    </source>
</evidence>
<dbReference type="InterPro" id="IPR056738">
    <property type="entry name" value="NfeD1b_N"/>
</dbReference>
<dbReference type="Pfam" id="PF24961">
    <property type="entry name" value="NfeD_membrane"/>
    <property type="match status" value="1"/>
</dbReference>
<gene>
    <name evidence="10" type="ORF">DSY97_02710</name>
</gene>
<dbReference type="PANTHER" id="PTHR33507:SF4">
    <property type="entry name" value="NODULATION COMPETITIVENESS PROTEIN NFED"/>
    <property type="match status" value="1"/>
</dbReference>
<comment type="subcellular location">
    <subcellularLocation>
        <location evidence="1">Membrane</location>
        <topology evidence="1">Multi-pass membrane protein</topology>
    </subcellularLocation>
</comment>
<dbReference type="InterPro" id="IPR012340">
    <property type="entry name" value="NA-bd_OB-fold"/>
</dbReference>
<evidence type="ECO:0000313" key="11">
    <source>
        <dbReference type="Proteomes" id="UP000286801"/>
    </source>
</evidence>
<evidence type="ECO:0000259" key="7">
    <source>
        <dbReference type="Pfam" id="PF01957"/>
    </source>
</evidence>
<organism evidence="10 11">
    <name type="scientific">SAR324 cluster bacterium</name>
    <dbReference type="NCBI Taxonomy" id="2024889"/>
    <lineage>
        <taxon>Bacteria</taxon>
        <taxon>Deltaproteobacteria</taxon>
        <taxon>SAR324 cluster</taxon>
    </lineage>
</organism>
<feature type="transmembrane region" description="Helical" evidence="6">
    <location>
        <begin position="323"/>
        <end position="342"/>
    </location>
</feature>
<dbReference type="EMBL" id="QNZL01000074">
    <property type="protein sequence ID" value="RTZ80694.1"/>
    <property type="molecule type" value="Genomic_DNA"/>
</dbReference>
<feature type="transmembrane region" description="Helical" evidence="6">
    <location>
        <begin position="354"/>
        <end position="375"/>
    </location>
</feature>
<comment type="caution">
    <text evidence="10">The sequence shown here is derived from an EMBL/GenBank/DDBJ whole genome shotgun (WGS) entry which is preliminary data.</text>
</comment>
<accession>A0A432GAP3</accession>
<evidence type="ECO:0000256" key="1">
    <source>
        <dbReference type="ARBA" id="ARBA00004141"/>
    </source>
</evidence>